<organism evidence="3 4">
    <name type="scientific">Salinibacterium xinjiangense</name>
    <dbReference type="NCBI Taxonomy" id="386302"/>
    <lineage>
        <taxon>Bacteria</taxon>
        <taxon>Bacillati</taxon>
        <taxon>Actinomycetota</taxon>
        <taxon>Actinomycetes</taxon>
        <taxon>Micrococcales</taxon>
        <taxon>Microbacteriaceae</taxon>
        <taxon>Salinibacterium</taxon>
    </lineage>
</organism>
<dbReference type="OrthoDB" id="5109074at2"/>
<feature type="transmembrane region" description="Helical" evidence="2">
    <location>
        <begin position="173"/>
        <end position="199"/>
    </location>
</feature>
<proteinExistence type="predicted"/>
<dbReference type="AlphaFoldDB" id="A0A2C8Z7N7"/>
<feature type="transmembrane region" description="Helical" evidence="2">
    <location>
        <begin position="219"/>
        <end position="238"/>
    </location>
</feature>
<dbReference type="RefSeq" id="WP_097060152.1">
    <property type="nucleotide sequence ID" value="NZ_BMLC01000001.1"/>
</dbReference>
<evidence type="ECO:0000256" key="1">
    <source>
        <dbReference type="SAM" id="MobiDB-lite"/>
    </source>
</evidence>
<keyword evidence="2" id="KW-0812">Transmembrane</keyword>
<dbReference type="Proteomes" id="UP000219440">
    <property type="component" value="Unassembled WGS sequence"/>
</dbReference>
<dbReference type="EMBL" id="OCST01000002">
    <property type="protein sequence ID" value="SOE59908.1"/>
    <property type="molecule type" value="Genomic_DNA"/>
</dbReference>
<accession>A0A2C8Z7N7</accession>
<name>A0A2C8Z7N7_9MICO</name>
<keyword evidence="2" id="KW-0472">Membrane</keyword>
<gene>
    <name evidence="3" type="ORF">SAMN06296378_1010</name>
</gene>
<evidence type="ECO:0000313" key="4">
    <source>
        <dbReference type="Proteomes" id="UP000219440"/>
    </source>
</evidence>
<feature type="transmembrane region" description="Helical" evidence="2">
    <location>
        <begin position="110"/>
        <end position="134"/>
    </location>
</feature>
<protein>
    <submittedName>
        <fullName evidence="3">Uncharacterized protein</fullName>
    </submittedName>
</protein>
<reference evidence="3 4" key="1">
    <citation type="submission" date="2017-09" db="EMBL/GenBank/DDBJ databases">
        <authorList>
            <person name="Ehlers B."/>
            <person name="Leendertz F.H."/>
        </authorList>
    </citation>
    <scope>NUCLEOTIDE SEQUENCE [LARGE SCALE GENOMIC DNA]</scope>
    <source>
        <strain evidence="3 4">CGMCC 1.05381</strain>
    </source>
</reference>
<evidence type="ECO:0000256" key="2">
    <source>
        <dbReference type="SAM" id="Phobius"/>
    </source>
</evidence>
<feature type="region of interest" description="Disordered" evidence="1">
    <location>
        <begin position="1"/>
        <end position="66"/>
    </location>
</feature>
<evidence type="ECO:0000313" key="3">
    <source>
        <dbReference type="EMBL" id="SOE59908.1"/>
    </source>
</evidence>
<keyword evidence="2" id="KW-1133">Transmembrane helix</keyword>
<feature type="transmembrane region" description="Helical" evidence="2">
    <location>
        <begin position="146"/>
        <end position="166"/>
    </location>
</feature>
<sequence length="267" mass="28549">MTATNPDSGNHTPGVTPAQSDPHDDAVQEAVIVDEPSKAPVHDELVIEDDDSTVVEQDSAHASEREPIVATADPAAVRTEERPVEAPQQVVYVQAPAQPRNRGNRGIGTLIAGLSALIFVALLAVITAIIQYAGSGRFDFGFLSQAQFYIPMLFFVLAFVLLVLLVNRGAWSAYIVGSVLVGLAVYFGTIGLGLLATGVISNTPAEANARFVTQLSNPFVIASALLAREVALWFGALISRRGRSVKARNANARETYERELAERRAQG</sequence>
<feature type="compositionally biased region" description="Polar residues" evidence="1">
    <location>
        <begin position="1"/>
        <end position="19"/>
    </location>
</feature>
<feature type="compositionally biased region" description="Basic and acidic residues" evidence="1">
    <location>
        <begin position="35"/>
        <end position="45"/>
    </location>
</feature>
<keyword evidence="4" id="KW-1185">Reference proteome</keyword>